<reference evidence="3" key="1">
    <citation type="submission" date="2017-10" db="EMBL/GenBank/DDBJ databases">
        <authorList>
            <person name="Toshchakov S.V."/>
            <person name="Goeva M.A."/>
        </authorList>
    </citation>
    <scope>NUCLEOTIDE SEQUENCE [LARGE SCALE GENOMIC DNA]</scope>
    <source>
        <strain evidence="3">JR1/69-1-13</strain>
    </source>
</reference>
<proteinExistence type="predicted"/>
<evidence type="ECO:0008006" key="4">
    <source>
        <dbReference type="Google" id="ProtNLM"/>
    </source>
</evidence>
<protein>
    <recommendedName>
        <fullName evidence="4">Response regulatory domain-containing protein</fullName>
    </recommendedName>
</protein>
<feature type="region of interest" description="Disordered" evidence="1">
    <location>
        <begin position="1"/>
        <end position="22"/>
    </location>
</feature>
<dbReference type="InterPro" id="IPR011006">
    <property type="entry name" value="CheY-like_superfamily"/>
</dbReference>
<dbReference type="AlphaFoldDB" id="A0A2U1UZI3"/>
<dbReference type="SUPFAM" id="SSF52172">
    <property type="entry name" value="CheY-like"/>
    <property type="match status" value="1"/>
</dbReference>
<organism evidence="2 3">
    <name type="scientific">Teichococcus aestuarii</name>
    <dbReference type="NCBI Taxonomy" id="568898"/>
    <lineage>
        <taxon>Bacteria</taxon>
        <taxon>Pseudomonadati</taxon>
        <taxon>Pseudomonadota</taxon>
        <taxon>Alphaproteobacteria</taxon>
        <taxon>Acetobacterales</taxon>
        <taxon>Roseomonadaceae</taxon>
        <taxon>Roseomonas</taxon>
    </lineage>
</organism>
<name>A0A2U1UZI3_9PROT</name>
<sequence length="153" mass="16266">MQMSREPPREQPCQSASGQGDPLAAKPGRVLVLSADPAARRALMLMLESHGFLAYPFASLGALLRVADSLGAESAGWCCLLMAERPQADRIGLQVLLPLRRAGRVIPAVILTWPVAAQVEPPAGHSLVWYADPLVPEDVLRSVRAALGDAEPG</sequence>
<evidence type="ECO:0000313" key="3">
    <source>
        <dbReference type="Proteomes" id="UP000245048"/>
    </source>
</evidence>
<dbReference type="Proteomes" id="UP000245048">
    <property type="component" value="Unassembled WGS sequence"/>
</dbReference>
<accession>A0A2U1UZI3</accession>
<gene>
    <name evidence="2" type="ORF">CR165_20195</name>
</gene>
<keyword evidence="3" id="KW-1185">Reference proteome</keyword>
<comment type="caution">
    <text evidence="2">The sequence shown here is derived from an EMBL/GenBank/DDBJ whole genome shotgun (WGS) entry which is preliminary data.</text>
</comment>
<evidence type="ECO:0000256" key="1">
    <source>
        <dbReference type="SAM" id="MobiDB-lite"/>
    </source>
</evidence>
<dbReference type="EMBL" id="PDOA01000020">
    <property type="protein sequence ID" value="PWC27011.1"/>
    <property type="molecule type" value="Genomic_DNA"/>
</dbReference>
<evidence type="ECO:0000313" key="2">
    <source>
        <dbReference type="EMBL" id="PWC27011.1"/>
    </source>
</evidence>